<organism evidence="9 10">
    <name type="scientific">Psychromonas marina</name>
    <dbReference type="NCBI Taxonomy" id="88364"/>
    <lineage>
        <taxon>Bacteria</taxon>
        <taxon>Pseudomonadati</taxon>
        <taxon>Pseudomonadota</taxon>
        <taxon>Gammaproteobacteria</taxon>
        <taxon>Alteromonadales</taxon>
        <taxon>Psychromonadaceae</taxon>
        <taxon>Psychromonas</taxon>
    </lineage>
</organism>
<dbReference type="SUPFAM" id="SSF46626">
    <property type="entry name" value="Cytochrome c"/>
    <property type="match status" value="1"/>
</dbReference>
<evidence type="ECO:0000313" key="10">
    <source>
        <dbReference type="Proteomes" id="UP001157353"/>
    </source>
</evidence>
<dbReference type="PANTHER" id="PTHR33751">
    <property type="entry name" value="CBB3-TYPE CYTOCHROME C OXIDASE SUBUNIT FIXP"/>
    <property type="match status" value="1"/>
</dbReference>
<feature type="domain" description="Cytochrome c" evidence="8">
    <location>
        <begin position="21"/>
        <end position="102"/>
    </location>
</feature>
<evidence type="ECO:0000256" key="4">
    <source>
        <dbReference type="ARBA" id="ARBA00022982"/>
    </source>
</evidence>
<dbReference type="PANTHER" id="PTHR33751:SF9">
    <property type="entry name" value="CYTOCHROME C4"/>
    <property type="match status" value="1"/>
</dbReference>
<protein>
    <submittedName>
        <fullName evidence="9">Cytochrome c biogenesis protein CcsB</fullName>
    </submittedName>
</protein>
<gene>
    <name evidence="9" type="ORF">GCM10007916_35120</name>
</gene>
<feature type="signal peptide" evidence="7">
    <location>
        <begin position="1"/>
        <end position="19"/>
    </location>
</feature>
<sequence length="102" mass="10557">MKKLLIASLIIALPSFAFAAGDAAAGKAKSTICATCHGAEGIAIAPIYPNLKGQKAPYLVSSLKAYKSGQRKGGMSAIMVPQAMTLSDADMADLAAYYSEMK</sequence>
<keyword evidence="7" id="KW-0732">Signal</keyword>
<evidence type="ECO:0000259" key="8">
    <source>
        <dbReference type="PROSITE" id="PS51007"/>
    </source>
</evidence>
<evidence type="ECO:0000256" key="5">
    <source>
        <dbReference type="ARBA" id="ARBA00023004"/>
    </source>
</evidence>
<dbReference type="EMBL" id="BSPQ01000025">
    <property type="protein sequence ID" value="GLS92440.1"/>
    <property type="molecule type" value="Genomic_DNA"/>
</dbReference>
<reference evidence="10" key="1">
    <citation type="journal article" date="2019" name="Int. J. Syst. Evol. Microbiol.">
        <title>The Global Catalogue of Microorganisms (GCM) 10K type strain sequencing project: providing services to taxonomists for standard genome sequencing and annotation.</title>
        <authorList>
            <consortium name="The Broad Institute Genomics Platform"/>
            <consortium name="The Broad Institute Genome Sequencing Center for Infectious Disease"/>
            <person name="Wu L."/>
            <person name="Ma J."/>
        </authorList>
    </citation>
    <scope>NUCLEOTIDE SEQUENCE [LARGE SCALE GENOMIC DNA]</scope>
    <source>
        <strain evidence="10">NBRC 103166</strain>
    </source>
</reference>
<evidence type="ECO:0000256" key="6">
    <source>
        <dbReference type="PROSITE-ProRule" id="PRU00433"/>
    </source>
</evidence>
<dbReference type="InterPro" id="IPR036909">
    <property type="entry name" value="Cyt_c-like_dom_sf"/>
</dbReference>
<dbReference type="Proteomes" id="UP001157353">
    <property type="component" value="Unassembled WGS sequence"/>
</dbReference>
<evidence type="ECO:0000256" key="7">
    <source>
        <dbReference type="SAM" id="SignalP"/>
    </source>
</evidence>
<keyword evidence="2 6" id="KW-0349">Heme</keyword>
<keyword evidence="4" id="KW-0249">Electron transport</keyword>
<name>A0ABQ6E549_9GAMM</name>
<dbReference type="Pfam" id="PF00034">
    <property type="entry name" value="Cytochrom_C"/>
    <property type="match status" value="1"/>
</dbReference>
<keyword evidence="1" id="KW-0813">Transport</keyword>
<dbReference type="PROSITE" id="PS51007">
    <property type="entry name" value="CYTC"/>
    <property type="match status" value="1"/>
</dbReference>
<feature type="chain" id="PRO_5046850691" evidence="7">
    <location>
        <begin position="20"/>
        <end position="102"/>
    </location>
</feature>
<comment type="caution">
    <text evidence="9">The sequence shown here is derived from an EMBL/GenBank/DDBJ whole genome shotgun (WGS) entry which is preliminary data.</text>
</comment>
<dbReference type="RefSeq" id="WP_284205545.1">
    <property type="nucleotide sequence ID" value="NZ_BSPQ01000025.1"/>
</dbReference>
<evidence type="ECO:0000256" key="2">
    <source>
        <dbReference type="ARBA" id="ARBA00022617"/>
    </source>
</evidence>
<proteinExistence type="predicted"/>
<keyword evidence="10" id="KW-1185">Reference proteome</keyword>
<accession>A0ABQ6E549</accession>
<dbReference type="InterPro" id="IPR050597">
    <property type="entry name" value="Cytochrome_c_Oxidase_Subunit"/>
</dbReference>
<keyword evidence="3 6" id="KW-0479">Metal-binding</keyword>
<dbReference type="Gene3D" id="1.10.760.10">
    <property type="entry name" value="Cytochrome c-like domain"/>
    <property type="match status" value="1"/>
</dbReference>
<evidence type="ECO:0000313" key="9">
    <source>
        <dbReference type="EMBL" id="GLS92440.1"/>
    </source>
</evidence>
<evidence type="ECO:0000256" key="3">
    <source>
        <dbReference type="ARBA" id="ARBA00022723"/>
    </source>
</evidence>
<keyword evidence="5 6" id="KW-0408">Iron</keyword>
<evidence type="ECO:0000256" key="1">
    <source>
        <dbReference type="ARBA" id="ARBA00022448"/>
    </source>
</evidence>
<dbReference type="InterPro" id="IPR009056">
    <property type="entry name" value="Cyt_c-like_dom"/>
</dbReference>